<geneLocation type="plasmid" evidence="1 2">
    <name>unnamed2</name>
</geneLocation>
<dbReference type="Proteomes" id="UP000293850">
    <property type="component" value="Plasmid unnamed2"/>
</dbReference>
<evidence type="ECO:0000313" key="2">
    <source>
        <dbReference type="Proteomes" id="UP000293850"/>
    </source>
</evidence>
<organism evidence="1 2">
    <name type="scientific">Citrobacter arsenatis</name>
    <dbReference type="NCBI Taxonomy" id="2546350"/>
    <lineage>
        <taxon>Bacteria</taxon>
        <taxon>Pseudomonadati</taxon>
        <taxon>Pseudomonadota</taxon>
        <taxon>Gammaproteobacteria</taxon>
        <taxon>Enterobacterales</taxon>
        <taxon>Enterobacteriaceae</taxon>
        <taxon>Citrobacter</taxon>
    </lineage>
</organism>
<proteinExistence type="predicted"/>
<sequence>MALQRAVFLSSSAPCSCSYYLSRWESATEPIFSKTKYPGRWPPSAPDQLALSSRRAPLRQGSCCAPASLRRTPAGFGPCG</sequence>
<reference evidence="1 2" key="1">
    <citation type="submission" date="2019-03" db="EMBL/GenBank/DDBJ databases">
        <title>Complete genome sequence of an arsenate-respiring bacteria, Citrobacter sp. LY-1.</title>
        <authorList>
            <person name="Wang H."/>
            <person name="Liu Y."/>
            <person name="Li Q."/>
            <person name="Huang J."/>
        </authorList>
    </citation>
    <scope>NUCLEOTIDE SEQUENCE [LARGE SCALE GENOMIC DNA]</scope>
    <source>
        <strain evidence="1 2">LY-1</strain>
        <plasmid evidence="1 2">unnamed2</plasmid>
    </source>
</reference>
<gene>
    <name evidence="1" type="ORF">E1B03_00840</name>
</gene>
<accession>A0A4P6WG82</accession>
<dbReference type="EMBL" id="CP037863">
    <property type="protein sequence ID" value="QBM21063.1"/>
    <property type="molecule type" value="Genomic_DNA"/>
</dbReference>
<dbReference type="KEGG" id="cars:E1B03_00840"/>
<evidence type="ECO:0000313" key="1">
    <source>
        <dbReference type="EMBL" id="QBM21063.1"/>
    </source>
</evidence>
<protein>
    <submittedName>
        <fullName evidence="1">Uncharacterized protein</fullName>
    </submittedName>
</protein>
<keyword evidence="2" id="KW-1185">Reference proteome</keyword>
<keyword evidence="1" id="KW-0614">Plasmid</keyword>
<name>A0A4P6WG82_9ENTR</name>
<dbReference type="AlphaFoldDB" id="A0A4P6WG82"/>